<evidence type="ECO:0000313" key="2">
    <source>
        <dbReference type="Proteomes" id="UP001595973"/>
    </source>
</evidence>
<dbReference type="EMBL" id="JBHSGI010000024">
    <property type="protein sequence ID" value="MFC4669783.1"/>
    <property type="molecule type" value="Genomic_DNA"/>
</dbReference>
<keyword evidence="2" id="KW-1185">Reference proteome</keyword>
<accession>A0ABV9KIB1</accession>
<protein>
    <submittedName>
        <fullName evidence="1">DUF4336 domain-containing protein</fullName>
    </submittedName>
</protein>
<proteinExistence type="predicted"/>
<evidence type="ECO:0000313" key="1">
    <source>
        <dbReference type="EMBL" id="MFC4669783.1"/>
    </source>
</evidence>
<dbReference type="RefSeq" id="WP_380718196.1">
    <property type="nucleotide sequence ID" value="NZ_JBHSGI010000024.1"/>
</dbReference>
<dbReference type="PANTHER" id="PTHR33835">
    <property type="entry name" value="YALI0C07656P"/>
    <property type="match status" value="1"/>
</dbReference>
<dbReference type="Proteomes" id="UP001595973">
    <property type="component" value="Unassembled WGS sequence"/>
</dbReference>
<dbReference type="Pfam" id="PF14234">
    <property type="entry name" value="DUF4336"/>
    <property type="match status" value="1"/>
</dbReference>
<reference evidence="2" key="1">
    <citation type="journal article" date="2019" name="Int. J. Syst. Evol. Microbiol.">
        <title>The Global Catalogue of Microorganisms (GCM) 10K type strain sequencing project: providing services to taxonomists for standard genome sequencing and annotation.</title>
        <authorList>
            <consortium name="The Broad Institute Genomics Platform"/>
            <consortium name="The Broad Institute Genome Sequencing Center for Infectious Disease"/>
            <person name="Wu L."/>
            <person name="Ma J."/>
        </authorList>
    </citation>
    <scope>NUCLEOTIDE SEQUENCE [LARGE SCALE GENOMIC DNA]</scope>
    <source>
        <strain evidence="2">CGMCC 4.7283</strain>
    </source>
</reference>
<gene>
    <name evidence="1" type="ORF">ACFO5X_14560</name>
</gene>
<dbReference type="SUPFAM" id="SSF56281">
    <property type="entry name" value="Metallo-hydrolase/oxidoreductase"/>
    <property type="match status" value="1"/>
</dbReference>
<dbReference type="InterPro" id="IPR025638">
    <property type="entry name" value="DUF4336"/>
</dbReference>
<organism evidence="1 2">
    <name type="scientific">Seohaeicola nanhaiensis</name>
    <dbReference type="NCBI Taxonomy" id="1387282"/>
    <lineage>
        <taxon>Bacteria</taxon>
        <taxon>Pseudomonadati</taxon>
        <taxon>Pseudomonadota</taxon>
        <taxon>Alphaproteobacteria</taxon>
        <taxon>Rhodobacterales</taxon>
        <taxon>Roseobacteraceae</taxon>
        <taxon>Seohaeicola</taxon>
    </lineage>
</organism>
<sequence>MTGYEPLNTLKPVADDIWIIDAPAIRFFGLPFPTRATVVRLENGDLWVHSPTKLTPELTVELRALGPVRHLVAPNWIHYAFVTEWQKVFGATTWAAPGVAQRAESRGHALHIDHLLDPLRAEAPWAGQIDQLIVMGSDVHREAVFFHRASRTLILTDLIENFEPQLQPWYMRPFLRLAGILAPHGGMPRDMRATFRGHHDSLRAAVEQMIGWAPERLILAHGRWFETGAVDELRRAFAFLFC</sequence>
<dbReference type="InterPro" id="IPR036866">
    <property type="entry name" value="RibonucZ/Hydroxyglut_hydro"/>
</dbReference>
<comment type="caution">
    <text evidence="1">The sequence shown here is derived from an EMBL/GenBank/DDBJ whole genome shotgun (WGS) entry which is preliminary data.</text>
</comment>
<dbReference type="PANTHER" id="PTHR33835:SF1">
    <property type="entry name" value="METALLO-BETA-LACTAMASE DOMAIN-CONTAINING PROTEIN"/>
    <property type="match status" value="1"/>
</dbReference>
<name>A0ABV9KIB1_9RHOB</name>